<keyword evidence="1" id="KW-0812">Transmembrane</keyword>
<evidence type="ECO:0000313" key="2">
    <source>
        <dbReference type="EMBL" id="MFD1721859.1"/>
    </source>
</evidence>
<evidence type="ECO:0000313" key="3">
    <source>
        <dbReference type="Proteomes" id="UP001597347"/>
    </source>
</evidence>
<evidence type="ECO:0000256" key="1">
    <source>
        <dbReference type="SAM" id="Phobius"/>
    </source>
</evidence>
<keyword evidence="1" id="KW-1133">Transmembrane helix</keyword>
<dbReference type="Proteomes" id="UP001597347">
    <property type="component" value="Unassembled WGS sequence"/>
</dbReference>
<comment type="caution">
    <text evidence="2">The sequence shown here is derived from an EMBL/GenBank/DDBJ whole genome shotgun (WGS) entry which is preliminary data.</text>
</comment>
<dbReference type="RefSeq" id="WP_377934474.1">
    <property type="nucleotide sequence ID" value="NZ_JBHUEA010000014.1"/>
</dbReference>
<accession>A0ABW4LIH5</accession>
<keyword evidence="3" id="KW-1185">Reference proteome</keyword>
<name>A0ABW4LIH5_9MICO</name>
<dbReference type="EMBL" id="JBHUEA010000014">
    <property type="protein sequence ID" value="MFD1721859.1"/>
    <property type="molecule type" value="Genomic_DNA"/>
</dbReference>
<sequence>MTSVGPLFPDAYAFGWVVALVVPVIAVALGLLALYFVIRRAVAGGIRDARKREPRSAAADDH</sequence>
<reference evidence="3" key="1">
    <citation type="journal article" date="2019" name="Int. J. Syst. Evol. Microbiol.">
        <title>The Global Catalogue of Microorganisms (GCM) 10K type strain sequencing project: providing services to taxonomists for standard genome sequencing and annotation.</title>
        <authorList>
            <consortium name="The Broad Institute Genomics Platform"/>
            <consortium name="The Broad Institute Genome Sequencing Center for Infectious Disease"/>
            <person name="Wu L."/>
            <person name="Ma J."/>
        </authorList>
    </citation>
    <scope>NUCLEOTIDE SEQUENCE [LARGE SCALE GENOMIC DNA]</scope>
    <source>
        <strain evidence="3">CGMCC 1.12471</strain>
    </source>
</reference>
<proteinExistence type="predicted"/>
<keyword evidence="1" id="KW-0472">Membrane</keyword>
<gene>
    <name evidence="2" type="ORF">ACFSBI_09875</name>
</gene>
<protein>
    <submittedName>
        <fullName evidence="2">Uncharacterized protein</fullName>
    </submittedName>
</protein>
<organism evidence="2 3">
    <name type="scientific">Amnibacterium endophyticum</name>
    <dbReference type="NCBI Taxonomy" id="2109337"/>
    <lineage>
        <taxon>Bacteria</taxon>
        <taxon>Bacillati</taxon>
        <taxon>Actinomycetota</taxon>
        <taxon>Actinomycetes</taxon>
        <taxon>Micrococcales</taxon>
        <taxon>Microbacteriaceae</taxon>
        <taxon>Amnibacterium</taxon>
    </lineage>
</organism>
<feature type="transmembrane region" description="Helical" evidence="1">
    <location>
        <begin position="12"/>
        <end position="38"/>
    </location>
</feature>